<dbReference type="Proteomes" id="UP000181897">
    <property type="component" value="Chromosome"/>
</dbReference>
<gene>
    <name evidence="3" type="ORF">BOO69_05980</name>
</gene>
<dbReference type="STRING" id="1917485.BOO69_05980"/>
<feature type="domain" description="DUF1206" evidence="2">
    <location>
        <begin position="176"/>
        <end position="244"/>
    </location>
</feature>
<dbReference type="AlphaFoldDB" id="A0A1J0WM45"/>
<accession>A0A1J0WM45</accession>
<keyword evidence="1" id="KW-0472">Membrane</keyword>
<proteinExistence type="predicted"/>
<feature type="transmembrane region" description="Helical" evidence="1">
    <location>
        <begin position="128"/>
        <end position="149"/>
    </location>
</feature>
<evidence type="ECO:0000313" key="4">
    <source>
        <dbReference type="Proteomes" id="UP000181897"/>
    </source>
</evidence>
<feature type="domain" description="DUF1206" evidence="2">
    <location>
        <begin position="86"/>
        <end position="153"/>
    </location>
</feature>
<evidence type="ECO:0000256" key="1">
    <source>
        <dbReference type="SAM" id="Phobius"/>
    </source>
</evidence>
<keyword evidence="1" id="KW-1133">Transmembrane helix</keyword>
<keyword evidence="4" id="KW-1185">Reference proteome</keyword>
<sequence length="263" mass="27016">MRAGYGARAMIYATIGVLAIIAAFTSVEASGTEDSLQTLRAQPYGVVALWMIGIGLLGYMVWRVIAGIADVEDHGTDAKGIVARGGQVATGLIHAGIGVSVLSLAMGNGGSGGDSTQDWTAKLMSMPMGRYIVAVGALVLLGAGIYYCYKGWSGKYKEHLAASTFTTRFDPAIKGGLIVYGILLSLVALSIGIAALNADPSQAGGLGKALHTLRTQPYGPVLLGIAGVGLLGFALYNVVEAVFRIVPKVEGPDVETLAKAATG</sequence>
<dbReference type="OrthoDB" id="5702018at2"/>
<feature type="domain" description="DUF1206" evidence="2">
    <location>
        <begin position="3"/>
        <end position="68"/>
    </location>
</feature>
<reference evidence="3 4" key="1">
    <citation type="submission" date="2016-11" db="EMBL/GenBank/DDBJ databases">
        <title>Complete genome sequence of Sulfitobacter sp. AM1-D1, a toxic bacteria associated with marine dinoflagellate Alexandrium minutum in East China Sea.</title>
        <authorList>
            <person name="Yang Q."/>
            <person name="Zhang X."/>
            <person name="Tian X."/>
        </authorList>
    </citation>
    <scope>NUCLEOTIDE SEQUENCE [LARGE SCALE GENOMIC DNA]</scope>
    <source>
        <strain evidence="3 4">AM1-D1</strain>
    </source>
</reference>
<dbReference type="InterPro" id="IPR009597">
    <property type="entry name" value="DUF1206"/>
</dbReference>
<feature type="transmembrane region" description="Helical" evidence="1">
    <location>
        <begin position="86"/>
        <end position="108"/>
    </location>
</feature>
<dbReference type="KEGG" id="suam:BOO69_05980"/>
<evidence type="ECO:0000313" key="3">
    <source>
        <dbReference type="EMBL" id="APE45325.1"/>
    </source>
</evidence>
<name>A0A1J0WM45_9RHOB</name>
<feature type="transmembrane region" description="Helical" evidence="1">
    <location>
        <begin position="177"/>
        <end position="198"/>
    </location>
</feature>
<feature type="transmembrane region" description="Helical" evidence="1">
    <location>
        <begin position="218"/>
        <end position="239"/>
    </location>
</feature>
<dbReference type="Pfam" id="PF06724">
    <property type="entry name" value="DUF1206"/>
    <property type="match status" value="3"/>
</dbReference>
<keyword evidence="1" id="KW-0812">Transmembrane</keyword>
<dbReference type="EMBL" id="CP018076">
    <property type="protein sequence ID" value="APE45325.1"/>
    <property type="molecule type" value="Genomic_DNA"/>
</dbReference>
<organism evidence="3 4">
    <name type="scientific">Sulfitobacter alexandrii</name>
    <dbReference type="NCBI Taxonomy" id="1917485"/>
    <lineage>
        <taxon>Bacteria</taxon>
        <taxon>Pseudomonadati</taxon>
        <taxon>Pseudomonadota</taxon>
        <taxon>Alphaproteobacteria</taxon>
        <taxon>Rhodobacterales</taxon>
        <taxon>Roseobacteraceae</taxon>
        <taxon>Sulfitobacter</taxon>
    </lineage>
</organism>
<protein>
    <recommendedName>
        <fullName evidence="2">DUF1206 domain-containing protein</fullName>
    </recommendedName>
</protein>
<feature type="transmembrane region" description="Helical" evidence="1">
    <location>
        <begin position="45"/>
        <end position="65"/>
    </location>
</feature>
<evidence type="ECO:0000259" key="2">
    <source>
        <dbReference type="Pfam" id="PF06724"/>
    </source>
</evidence>